<dbReference type="InterPro" id="IPR036388">
    <property type="entry name" value="WH-like_DNA-bd_sf"/>
</dbReference>
<dbReference type="SUPFAM" id="SSF81901">
    <property type="entry name" value="HCP-like"/>
    <property type="match status" value="1"/>
</dbReference>
<evidence type="ECO:0000256" key="1">
    <source>
        <dbReference type="ARBA" id="ARBA00023125"/>
    </source>
</evidence>
<evidence type="ECO:0000259" key="4">
    <source>
        <dbReference type="PROSITE" id="PS51755"/>
    </source>
</evidence>
<keyword evidence="3" id="KW-1133">Transmembrane helix</keyword>
<dbReference type="Gene3D" id="1.10.10.10">
    <property type="entry name" value="Winged helix-like DNA-binding domain superfamily/Winged helix DNA-binding domain"/>
    <property type="match status" value="1"/>
</dbReference>
<evidence type="ECO:0000313" key="5">
    <source>
        <dbReference type="EMBL" id="MFC3123219.1"/>
    </source>
</evidence>
<evidence type="ECO:0000256" key="2">
    <source>
        <dbReference type="PROSITE-ProRule" id="PRU01091"/>
    </source>
</evidence>
<keyword evidence="3" id="KW-0812">Transmembrane</keyword>
<feature type="transmembrane region" description="Helical" evidence="3">
    <location>
        <begin position="128"/>
        <end position="146"/>
    </location>
</feature>
<keyword evidence="1 2" id="KW-0238">DNA-binding</keyword>
<sequence length="258" mass="29087">MNYQVGGFEIDTNNYCINKDSSAIAVEPKVFDVIVYLIKHADRVVTRQEFFDELWQGLAVSDATLSNHIKFARQALGDTGQAQHIIKTVHGRGYQFVAPVKVNLKFNSTAQNPALKIKNILKVSTHKYILTSIISIVLLAAILWLSQTNNRDLSADHVPSLQNLPTENLQALELYFQGKYFSQLGTQQDFEKAIDFLQKAIAADPRFAIAYAELARLELNQIHWSGKPIEQQTSLAKALIETSLDLNNILRPRCTQYI</sequence>
<dbReference type="Gene3D" id="1.25.40.10">
    <property type="entry name" value="Tetratricopeptide repeat domain"/>
    <property type="match status" value="1"/>
</dbReference>
<dbReference type="Pfam" id="PF00486">
    <property type="entry name" value="Trans_reg_C"/>
    <property type="match status" value="1"/>
</dbReference>
<name>A0ABV7FV49_9ALTE</name>
<dbReference type="SMART" id="SM00862">
    <property type="entry name" value="Trans_reg_C"/>
    <property type="match status" value="1"/>
</dbReference>
<feature type="DNA-binding region" description="OmpR/PhoB-type" evidence="2">
    <location>
        <begin position="1"/>
        <end position="98"/>
    </location>
</feature>
<organism evidence="5 6">
    <name type="scientific">Agaribacter flavus</name>
    <dbReference type="NCBI Taxonomy" id="1902781"/>
    <lineage>
        <taxon>Bacteria</taxon>
        <taxon>Pseudomonadati</taxon>
        <taxon>Pseudomonadota</taxon>
        <taxon>Gammaproteobacteria</taxon>
        <taxon>Alteromonadales</taxon>
        <taxon>Alteromonadaceae</taxon>
        <taxon>Agaribacter</taxon>
    </lineage>
</organism>
<proteinExistence type="predicted"/>
<keyword evidence="6" id="KW-1185">Reference proteome</keyword>
<dbReference type="SUPFAM" id="SSF46894">
    <property type="entry name" value="C-terminal effector domain of the bipartite response regulators"/>
    <property type="match status" value="1"/>
</dbReference>
<keyword evidence="3" id="KW-0472">Membrane</keyword>
<evidence type="ECO:0000256" key="3">
    <source>
        <dbReference type="SAM" id="Phobius"/>
    </source>
</evidence>
<dbReference type="RefSeq" id="WP_376921332.1">
    <property type="nucleotide sequence ID" value="NZ_JBHRSW010000047.1"/>
</dbReference>
<dbReference type="Proteomes" id="UP001595478">
    <property type="component" value="Unassembled WGS sequence"/>
</dbReference>
<accession>A0ABV7FV49</accession>
<feature type="domain" description="OmpR/PhoB-type" evidence="4">
    <location>
        <begin position="1"/>
        <end position="98"/>
    </location>
</feature>
<dbReference type="InterPro" id="IPR011990">
    <property type="entry name" value="TPR-like_helical_dom_sf"/>
</dbReference>
<protein>
    <submittedName>
        <fullName evidence="5">Winged helix-turn-helix domain-containing protein</fullName>
    </submittedName>
</protein>
<gene>
    <name evidence="5" type="ORF">ACFOHL_16470</name>
</gene>
<dbReference type="CDD" id="cd00383">
    <property type="entry name" value="trans_reg_C"/>
    <property type="match status" value="1"/>
</dbReference>
<evidence type="ECO:0000313" key="6">
    <source>
        <dbReference type="Proteomes" id="UP001595478"/>
    </source>
</evidence>
<comment type="caution">
    <text evidence="5">The sequence shown here is derived from an EMBL/GenBank/DDBJ whole genome shotgun (WGS) entry which is preliminary data.</text>
</comment>
<dbReference type="EMBL" id="JBHRSW010000047">
    <property type="protein sequence ID" value="MFC3123219.1"/>
    <property type="molecule type" value="Genomic_DNA"/>
</dbReference>
<dbReference type="PROSITE" id="PS51755">
    <property type="entry name" value="OMPR_PHOB"/>
    <property type="match status" value="1"/>
</dbReference>
<dbReference type="InterPro" id="IPR016032">
    <property type="entry name" value="Sig_transdc_resp-reg_C-effctor"/>
</dbReference>
<reference evidence="6" key="1">
    <citation type="journal article" date="2019" name="Int. J. Syst. Evol. Microbiol.">
        <title>The Global Catalogue of Microorganisms (GCM) 10K type strain sequencing project: providing services to taxonomists for standard genome sequencing and annotation.</title>
        <authorList>
            <consortium name="The Broad Institute Genomics Platform"/>
            <consortium name="The Broad Institute Genome Sequencing Center for Infectious Disease"/>
            <person name="Wu L."/>
            <person name="Ma J."/>
        </authorList>
    </citation>
    <scope>NUCLEOTIDE SEQUENCE [LARGE SCALE GENOMIC DNA]</scope>
    <source>
        <strain evidence="6">KCTC 52473</strain>
    </source>
</reference>
<dbReference type="InterPro" id="IPR001867">
    <property type="entry name" value="OmpR/PhoB-type_DNA-bd"/>
</dbReference>